<reference evidence="10" key="1">
    <citation type="submission" date="2022-11" db="EMBL/GenBank/DDBJ databases">
        <title>Larsenimonas rhizosphaerae sp. nov., isolated from a tidal mudflat.</title>
        <authorList>
            <person name="Lee S.D."/>
            <person name="Kim I.S."/>
        </authorList>
    </citation>
    <scope>NUCLEOTIDE SEQUENCE</scope>
    <source>
        <strain evidence="10">GH2-1</strain>
    </source>
</reference>
<evidence type="ECO:0000256" key="7">
    <source>
        <dbReference type="ARBA" id="ARBA00023237"/>
    </source>
</evidence>
<gene>
    <name evidence="10" type="ORF">OQ287_00020</name>
</gene>
<dbReference type="InterPro" id="IPR003423">
    <property type="entry name" value="OMP_efflux"/>
</dbReference>
<keyword evidence="9" id="KW-0732">Signal</keyword>
<dbReference type="PANTHER" id="PTHR30026">
    <property type="entry name" value="OUTER MEMBRANE PROTEIN TOLC"/>
    <property type="match status" value="1"/>
</dbReference>
<dbReference type="InterPro" id="IPR010130">
    <property type="entry name" value="T1SS_OMP_TolC"/>
</dbReference>
<keyword evidence="5" id="KW-0812">Transmembrane</keyword>
<proteinExistence type="inferred from homology"/>
<evidence type="ECO:0000313" key="11">
    <source>
        <dbReference type="Proteomes" id="UP001165678"/>
    </source>
</evidence>
<keyword evidence="3" id="KW-0813">Transport</keyword>
<protein>
    <submittedName>
        <fullName evidence="10">TolC family outer membrane protein</fullName>
    </submittedName>
</protein>
<dbReference type="RefSeq" id="WP_265895150.1">
    <property type="nucleotide sequence ID" value="NZ_JAPIVE010000001.1"/>
</dbReference>
<evidence type="ECO:0000256" key="3">
    <source>
        <dbReference type="ARBA" id="ARBA00022448"/>
    </source>
</evidence>
<dbReference type="GO" id="GO:0015562">
    <property type="term" value="F:efflux transmembrane transporter activity"/>
    <property type="evidence" value="ECO:0007669"/>
    <property type="project" value="InterPro"/>
</dbReference>
<organism evidence="10 11">
    <name type="scientific">Larsenimonas rhizosphaerae</name>
    <dbReference type="NCBI Taxonomy" id="2944682"/>
    <lineage>
        <taxon>Bacteria</taxon>
        <taxon>Pseudomonadati</taxon>
        <taxon>Pseudomonadota</taxon>
        <taxon>Gammaproteobacteria</taxon>
        <taxon>Oceanospirillales</taxon>
        <taxon>Halomonadaceae</taxon>
        <taxon>Larsenimonas</taxon>
    </lineage>
</organism>
<evidence type="ECO:0000256" key="4">
    <source>
        <dbReference type="ARBA" id="ARBA00022452"/>
    </source>
</evidence>
<evidence type="ECO:0000256" key="5">
    <source>
        <dbReference type="ARBA" id="ARBA00022692"/>
    </source>
</evidence>
<dbReference type="AlphaFoldDB" id="A0AA41ZD49"/>
<comment type="similarity">
    <text evidence="2">Belongs to the outer membrane factor (OMF) (TC 1.B.17) family.</text>
</comment>
<sequence length="433" mass="48738">MKKQWWWLAALCMAPAAQAQTLAEAVSQAVHENPITRTEIARYEARQADARAAKGGYLPTVDVTARTGRGRFESETNGISANSKPHDYQRASITLTQLIWDGNTTIERIRQARTEADYQKLQAAAAANSVALSSVEAYLNVLLNQQLVELAERNVEIHQDTASDIRRRAESGAGTTADATQVEGRLAQAESTLIAARNNLADAASAYQRYVGAAPTRLVEPDEPDMTALPDSLKDIQALARKYNPLLLSAEASIRSQQHQRNAERGDFWPTFSLEGSRSWAEDYDYEGVSDDDWSAELVMRYSLYRGGIDAAELRSQSHALEAVKYDSDRARREVSDELRLAWNARDYLRSQMPYLDRHVESSKQSRVNYRKQFDIGRRSLLDLLDSETEFYQSRQARLRAESDLMRARYRLLSATGQLLDTLKVDVSWPKQG</sequence>
<dbReference type="Proteomes" id="UP001165678">
    <property type="component" value="Unassembled WGS sequence"/>
</dbReference>
<evidence type="ECO:0000256" key="2">
    <source>
        <dbReference type="ARBA" id="ARBA00007613"/>
    </source>
</evidence>
<keyword evidence="8" id="KW-0175">Coiled coil</keyword>
<dbReference type="GO" id="GO:1990281">
    <property type="term" value="C:efflux pump complex"/>
    <property type="evidence" value="ECO:0007669"/>
    <property type="project" value="TreeGrafter"/>
</dbReference>
<comment type="subcellular location">
    <subcellularLocation>
        <location evidence="1">Cell outer membrane</location>
    </subcellularLocation>
</comment>
<keyword evidence="4" id="KW-1134">Transmembrane beta strand</keyword>
<dbReference type="PANTHER" id="PTHR30026:SF22">
    <property type="entry name" value="OUTER MEMBRANE EFFLUX PROTEIN"/>
    <property type="match status" value="1"/>
</dbReference>
<accession>A0AA41ZD49</accession>
<evidence type="ECO:0000313" key="10">
    <source>
        <dbReference type="EMBL" id="MCX2522627.1"/>
    </source>
</evidence>
<feature type="signal peptide" evidence="9">
    <location>
        <begin position="1"/>
        <end position="19"/>
    </location>
</feature>
<evidence type="ECO:0000256" key="6">
    <source>
        <dbReference type="ARBA" id="ARBA00023136"/>
    </source>
</evidence>
<keyword evidence="11" id="KW-1185">Reference proteome</keyword>
<dbReference type="GO" id="GO:0015288">
    <property type="term" value="F:porin activity"/>
    <property type="evidence" value="ECO:0007669"/>
    <property type="project" value="TreeGrafter"/>
</dbReference>
<name>A0AA41ZD49_9GAMM</name>
<evidence type="ECO:0000256" key="8">
    <source>
        <dbReference type="SAM" id="Coils"/>
    </source>
</evidence>
<dbReference type="InterPro" id="IPR051906">
    <property type="entry name" value="TolC-like"/>
</dbReference>
<dbReference type="Pfam" id="PF02321">
    <property type="entry name" value="OEP"/>
    <property type="match status" value="2"/>
</dbReference>
<keyword evidence="7" id="KW-0998">Cell outer membrane</keyword>
<evidence type="ECO:0000256" key="1">
    <source>
        <dbReference type="ARBA" id="ARBA00004442"/>
    </source>
</evidence>
<dbReference type="Gene3D" id="1.20.1600.10">
    <property type="entry name" value="Outer membrane efflux proteins (OEP)"/>
    <property type="match status" value="1"/>
</dbReference>
<dbReference type="EMBL" id="JAPIVE010000001">
    <property type="protein sequence ID" value="MCX2522627.1"/>
    <property type="molecule type" value="Genomic_DNA"/>
</dbReference>
<feature type="coiled-coil region" evidence="8">
    <location>
        <begin position="148"/>
        <end position="206"/>
    </location>
</feature>
<evidence type="ECO:0000256" key="9">
    <source>
        <dbReference type="SAM" id="SignalP"/>
    </source>
</evidence>
<dbReference type="SUPFAM" id="SSF56954">
    <property type="entry name" value="Outer membrane efflux proteins (OEP)"/>
    <property type="match status" value="1"/>
</dbReference>
<dbReference type="GO" id="GO:0009279">
    <property type="term" value="C:cell outer membrane"/>
    <property type="evidence" value="ECO:0007669"/>
    <property type="project" value="UniProtKB-SubCell"/>
</dbReference>
<dbReference type="NCBIfam" id="TIGR01844">
    <property type="entry name" value="type_I_sec_TolC"/>
    <property type="match status" value="1"/>
</dbReference>
<feature type="chain" id="PRO_5041414575" evidence="9">
    <location>
        <begin position="20"/>
        <end position="433"/>
    </location>
</feature>
<comment type="caution">
    <text evidence="10">The sequence shown here is derived from an EMBL/GenBank/DDBJ whole genome shotgun (WGS) entry which is preliminary data.</text>
</comment>
<keyword evidence="6" id="KW-0472">Membrane</keyword>